<evidence type="ECO:0000313" key="1">
    <source>
        <dbReference type="EMBL" id="CAG2158919.1"/>
    </source>
</evidence>
<name>A0ABN7Q6Y5_9BURK</name>
<evidence type="ECO:0000313" key="2">
    <source>
        <dbReference type="Proteomes" id="UP000672657"/>
    </source>
</evidence>
<reference evidence="1 2" key="1">
    <citation type="submission" date="2021-03" db="EMBL/GenBank/DDBJ databases">
        <authorList>
            <person name="Peeters C."/>
        </authorList>
    </citation>
    <scope>NUCLEOTIDE SEQUENCE [LARGE SCALE GENOMIC DNA]</scope>
    <source>
        <strain evidence="1 2">LMG 26411</strain>
    </source>
</reference>
<dbReference type="EMBL" id="CAJPVI010000051">
    <property type="protein sequence ID" value="CAG2158919.1"/>
    <property type="molecule type" value="Genomic_DNA"/>
</dbReference>
<organism evidence="1 2">
    <name type="scientific">Cupriavidus numazuensis</name>
    <dbReference type="NCBI Taxonomy" id="221992"/>
    <lineage>
        <taxon>Bacteria</taxon>
        <taxon>Pseudomonadati</taxon>
        <taxon>Pseudomonadota</taxon>
        <taxon>Betaproteobacteria</taxon>
        <taxon>Burkholderiales</taxon>
        <taxon>Burkholderiaceae</taxon>
        <taxon>Cupriavidus</taxon>
    </lineage>
</organism>
<proteinExistence type="predicted"/>
<protein>
    <submittedName>
        <fullName evidence="1">Uncharacterized protein</fullName>
    </submittedName>
</protein>
<sequence length="31" mass="3548">MRSNKEESEALLFKLSTGHVVFLTERLDAEP</sequence>
<accession>A0ABN7Q6Y5</accession>
<comment type="caution">
    <text evidence="1">The sequence shown here is derived from an EMBL/GenBank/DDBJ whole genome shotgun (WGS) entry which is preliminary data.</text>
</comment>
<keyword evidence="2" id="KW-1185">Reference proteome</keyword>
<dbReference type="Proteomes" id="UP000672657">
    <property type="component" value="Unassembled WGS sequence"/>
</dbReference>
<gene>
    <name evidence="1" type="ORF">LMG26411_06299</name>
</gene>